<evidence type="ECO:0000313" key="2">
    <source>
        <dbReference type="EMBL" id="RKQ90330.1"/>
    </source>
</evidence>
<keyword evidence="1" id="KW-0732">Signal</keyword>
<protein>
    <recommendedName>
        <fullName evidence="4">Ig-like domain-containing protein</fullName>
    </recommendedName>
</protein>
<evidence type="ECO:0008006" key="4">
    <source>
        <dbReference type="Google" id="ProtNLM"/>
    </source>
</evidence>
<accession>A0A660L8S2</accession>
<proteinExistence type="predicted"/>
<sequence length="135" mass="14376">MLVIATAATLIAAPAASAQSAPTLSAPSNGKALKRGVAFTFKAKLDTSSEASGVFLVVSKSKKLDDTGILDGKAYMREMKGSGGSYSKKTDKYPALSDYFLNRPGKYYWQAYAIDCSGGTEDCNVESPVRSFRIK</sequence>
<evidence type="ECO:0000256" key="1">
    <source>
        <dbReference type="SAM" id="SignalP"/>
    </source>
</evidence>
<gene>
    <name evidence="2" type="ORF">C8N24_0131</name>
</gene>
<dbReference type="EMBL" id="RBIL01000001">
    <property type="protein sequence ID" value="RKQ90330.1"/>
    <property type="molecule type" value="Genomic_DNA"/>
</dbReference>
<dbReference type="Proteomes" id="UP000278962">
    <property type="component" value="Unassembled WGS sequence"/>
</dbReference>
<keyword evidence="3" id="KW-1185">Reference proteome</keyword>
<feature type="signal peptide" evidence="1">
    <location>
        <begin position="1"/>
        <end position="20"/>
    </location>
</feature>
<comment type="caution">
    <text evidence="2">The sequence shown here is derived from an EMBL/GenBank/DDBJ whole genome shotgun (WGS) entry which is preliminary data.</text>
</comment>
<evidence type="ECO:0000313" key="3">
    <source>
        <dbReference type="Proteomes" id="UP000278962"/>
    </source>
</evidence>
<organism evidence="2 3">
    <name type="scientific">Solirubrobacter pauli</name>
    <dbReference type="NCBI Taxonomy" id="166793"/>
    <lineage>
        <taxon>Bacteria</taxon>
        <taxon>Bacillati</taxon>
        <taxon>Actinomycetota</taxon>
        <taxon>Thermoleophilia</taxon>
        <taxon>Solirubrobacterales</taxon>
        <taxon>Solirubrobacteraceae</taxon>
        <taxon>Solirubrobacter</taxon>
    </lineage>
</organism>
<name>A0A660L8S2_9ACTN</name>
<dbReference type="AlphaFoldDB" id="A0A660L8S2"/>
<reference evidence="2 3" key="1">
    <citation type="submission" date="2018-10" db="EMBL/GenBank/DDBJ databases">
        <title>Genomic Encyclopedia of Archaeal and Bacterial Type Strains, Phase II (KMG-II): from individual species to whole genera.</title>
        <authorList>
            <person name="Goeker M."/>
        </authorList>
    </citation>
    <scope>NUCLEOTIDE SEQUENCE [LARGE SCALE GENOMIC DNA]</scope>
    <source>
        <strain evidence="2 3">DSM 14954</strain>
    </source>
</reference>
<feature type="chain" id="PRO_5039592262" description="Ig-like domain-containing protein" evidence="1">
    <location>
        <begin position="21"/>
        <end position="135"/>
    </location>
</feature>